<name>A0A975BN23_9BACT</name>
<dbReference type="Proteomes" id="UP000663722">
    <property type="component" value="Chromosome"/>
</dbReference>
<protein>
    <submittedName>
        <fullName evidence="2">Glutamine cyclotransferase</fullName>
    </submittedName>
</protein>
<proteinExistence type="predicted"/>
<dbReference type="PANTHER" id="PTHR31270:SF1">
    <property type="entry name" value="GLUTAMINYL-PEPTIDE CYCLOTRANSFERASE"/>
    <property type="match status" value="1"/>
</dbReference>
<organism evidence="2 3">
    <name type="scientific">Desulfonema magnum</name>
    <dbReference type="NCBI Taxonomy" id="45655"/>
    <lineage>
        <taxon>Bacteria</taxon>
        <taxon>Pseudomonadati</taxon>
        <taxon>Thermodesulfobacteriota</taxon>
        <taxon>Desulfobacteria</taxon>
        <taxon>Desulfobacterales</taxon>
        <taxon>Desulfococcaceae</taxon>
        <taxon>Desulfonema</taxon>
    </lineage>
</organism>
<evidence type="ECO:0000313" key="3">
    <source>
        <dbReference type="Proteomes" id="UP000663722"/>
    </source>
</evidence>
<feature type="transmembrane region" description="Helical" evidence="1">
    <location>
        <begin position="35"/>
        <end position="54"/>
    </location>
</feature>
<dbReference type="SUPFAM" id="SSF50969">
    <property type="entry name" value="YVTN repeat-like/Quinoprotein amine dehydrogenase"/>
    <property type="match status" value="1"/>
</dbReference>
<evidence type="ECO:0000313" key="2">
    <source>
        <dbReference type="EMBL" id="QTA88538.1"/>
    </source>
</evidence>
<dbReference type="PANTHER" id="PTHR31270">
    <property type="entry name" value="GLUTAMINYL-PEPTIDE CYCLOTRANSFERASE"/>
    <property type="match status" value="1"/>
</dbReference>
<dbReference type="GO" id="GO:0016603">
    <property type="term" value="F:glutaminyl-peptide cyclotransferase activity"/>
    <property type="evidence" value="ECO:0007669"/>
    <property type="project" value="InterPro"/>
</dbReference>
<keyword evidence="3" id="KW-1185">Reference proteome</keyword>
<dbReference type="InterPro" id="IPR007788">
    <property type="entry name" value="QCT"/>
</dbReference>
<dbReference type="InterPro" id="IPR011044">
    <property type="entry name" value="Quino_amine_DH_bsu"/>
</dbReference>
<keyword evidence="1" id="KW-0472">Membrane</keyword>
<gene>
    <name evidence="2" type="ORF">dnm_045840</name>
</gene>
<dbReference type="KEGG" id="dmm:dnm_045840"/>
<dbReference type="EMBL" id="CP061800">
    <property type="protein sequence ID" value="QTA88538.1"/>
    <property type="molecule type" value="Genomic_DNA"/>
</dbReference>
<sequence length="297" mass="33874">MKTSEVSDSENFCQVFTSNRLHFSQLNMLLLTHRFFCVLIFCILSTVIFIFTAFPGSSAVSPKSEAVPIYDYKIVSAYPHDPGAFTQGLIFEKGVLYESTGIRGRSSLRKVELQSGKVLQFLRLPNQFFGEGITLYGNKIIQLTWRSRTGFVYDKNSFELLNTFTYPTEGWGITHDDTRLIMSDGTSVLHFLNPENFKETARIEVADAYGPVERLNELEYIHGEIYANVWQTDRIARISPRTGQVTGWIELAGLLSSDDRKYPVDVLNGIAYDTEADRLFVTGKLWPKLFEIKLVFR</sequence>
<keyword evidence="1" id="KW-1133">Transmembrane helix</keyword>
<keyword evidence="1" id="KW-0812">Transmembrane</keyword>
<evidence type="ECO:0000256" key="1">
    <source>
        <dbReference type="SAM" id="Phobius"/>
    </source>
</evidence>
<dbReference type="Pfam" id="PF05096">
    <property type="entry name" value="Glu_cyclase_2"/>
    <property type="match status" value="1"/>
</dbReference>
<reference evidence="2" key="1">
    <citation type="journal article" date="2021" name="Microb. Physiol.">
        <title>Proteogenomic Insights into the Physiology of Marine, Sulfate-Reducing, Filamentous Desulfonema limicola and Desulfonema magnum.</title>
        <authorList>
            <person name="Schnaars V."/>
            <person name="Wohlbrand L."/>
            <person name="Scheve S."/>
            <person name="Hinrichs C."/>
            <person name="Reinhardt R."/>
            <person name="Rabus R."/>
        </authorList>
    </citation>
    <scope>NUCLEOTIDE SEQUENCE</scope>
    <source>
        <strain evidence="2">4be13</strain>
    </source>
</reference>
<dbReference type="AlphaFoldDB" id="A0A975BN23"/>
<accession>A0A975BN23</accession>